<dbReference type="Gene3D" id="1.10.10.10">
    <property type="entry name" value="Winged helix-like DNA-binding domain superfamily/Winged helix DNA-binding domain"/>
    <property type="match status" value="1"/>
</dbReference>
<evidence type="ECO:0000313" key="5">
    <source>
        <dbReference type="EMBL" id="RRR51042.1"/>
    </source>
</evidence>
<dbReference type="InterPro" id="IPR036388">
    <property type="entry name" value="WH-like_DNA-bd_sf"/>
</dbReference>
<dbReference type="GO" id="GO:0003677">
    <property type="term" value="F:DNA binding"/>
    <property type="evidence" value="ECO:0007669"/>
    <property type="project" value="UniProtKB-KW"/>
</dbReference>
<gene>
    <name evidence="5" type="ORF">EI998_09390</name>
</gene>
<dbReference type="InterPro" id="IPR000835">
    <property type="entry name" value="HTH_MarR-typ"/>
</dbReference>
<dbReference type="SMART" id="SM00347">
    <property type="entry name" value="HTH_MARR"/>
    <property type="match status" value="1"/>
</dbReference>
<dbReference type="PROSITE" id="PS50995">
    <property type="entry name" value="HTH_MARR_2"/>
    <property type="match status" value="1"/>
</dbReference>
<dbReference type="PANTHER" id="PTHR42756">
    <property type="entry name" value="TRANSCRIPTIONAL REGULATOR, MARR"/>
    <property type="match status" value="1"/>
</dbReference>
<dbReference type="GO" id="GO:0003700">
    <property type="term" value="F:DNA-binding transcription factor activity"/>
    <property type="evidence" value="ECO:0007669"/>
    <property type="project" value="InterPro"/>
</dbReference>
<dbReference type="SUPFAM" id="SSF46785">
    <property type="entry name" value="Winged helix' DNA-binding domain"/>
    <property type="match status" value="1"/>
</dbReference>
<reference evidence="5 6" key="1">
    <citation type="submission" date="2018-11" db="EMBL/GenBank/DDBJ databases">
        <authorList>
            <person name="Stevens M.J."/>
            <person name="Cernela N."/>
            <person name="Spoerry Serrano N."/>
            <person name="Schmitt S."/>
            <person name="Schrenzel J."/>
            <person name="Stephan R."/>
        </authorList>
    </citation>
    <scope>NUCLEOTIDE SEQUENCE [LARGE SCALE GENOMIC DNA]</scope>
    <source>
        <strain evidence="5 6">PP422</strain>
    </source>
</reference>
<sequence length="149" mass="17383">MGDFLAEFRSLLNQVEQIGDKIAKEHGVEHLAGPQGWALLYLAKCSDKEVFVKDIEKEMKISKSVASNLVKRMEKNDFIQVIPSKQDKRYKQIVLTANGQEKVSRLDDFHQELHQSLFNKITKEDFQLVEQWAHQLSENIKEYKEKHNV</sequence>
<reference evidence="5 6" key="2">
    <citation type="submission" date="2018-12" db="EMBL/GenBank/DDBJ databases">
        <title>Whole-genome sequences of fifteen clinical Streptococcus suis strains isolated from pigs between 2006 and 2018.</title>
        <authorList>
            <person name="Stevens M.J.A."/>
            <person name="Cernela N."/>
            <person name="Spoerry Serrano N."/>
            <person name="Schmitt S."/>
            <person name="Schrenzel J."/>
            <person name="Stephan R."/>
        </authorList>
    </citation>
    <scope>NUCLEOTIDE SEQUENCE [LARGE SCALE GENOMIC DNA]</scope>
    <source>
        <strain evidence="5 6">PP422</strain>
    </source>
</reference>
<evidence type="ECO:0000256" key="1">
    <source>
        <dbReference type="ARBA" id="ARBA00023015"/>
    </source>
</evidence>
<keyword evidence="2" id="KW-0238">DNA-binding</keyword>
<dbReference type="EMBL" id="RSDO01000021">
    <property type="protein sequence ID" value="RRR51042.1"/>
    <property type="molecule type" value="Genomic_DNA"/>
</dbReference>
<evidence type="ECO:0000256" key="3">
    <source>
        <dbReference type="ARBA" id="ARBA00023163"/>
    </source>
</evidence>
<protein>
    <submittedName>
        <fullName evidence="5">MarR family transcriptional regulator</fullName>
    </submittedName>
</protein>
<evidence type="ECO:0000256" key="2">
    <source>
        <dbReference type="ARBA" id="ARBA00023125"/>
    </source>
</evidence>
<dbReference type="Proteomes" id="UP000274117">
    <property type="component" value="Unassembled WGS sequence"/>
</dbReference>
<name>A0A3R8R623_STRSU</name>
<keyword evidence="3" id="KW-0804">Transcription</keyword>
<evidence type="ECO:0000259" key="4">
    <source>
        <dbReference type="PROSITE" id="PS50995"/>
    </source>
</evidence>
<proteinExistence type="predicted"/>
<dbReference type="PROSITE" id="PS01117">
    <property type="entry name" value="HTH_MARR_1"/>
    <property type="match status" value="1"/>
</dbReference>
<dbReference type="InterPro" id="IPR023187">
    <property type="entry name" value="Tscrpt_reg_MarR-type_CS"/>
</dbReference>
<evidence type="ECO:0000313" key="6">
    <source>
        <dbReference type="Proteomes" id="UP000274117"/>
    </source>
</evidence>
<accession>A0A3R8R623</accession>
<dbReference type="InterPro" id="IPR036390">
    <property type="entry name" value="WH_DNA-bd_sf"/>
</dbReference>
<keyword evidence="1" id="KW-0805">Transcription regulation</keyword>
<dbReference type="Pfam" id="PF12802">
    <property type="entry name" value="MarR_2"/>
    <property type="match status" value="1"/>
</dbReference>
<organism evidence="5 6">
    <name type="scientific">Streptococcus suis</name>
    <dbReference type="NCBI Taxonomy" id="1307"/>
    <lineage>
        <taxon>Bacteria</taxon>
        <taxon>Bacillati</taxon>
        <taxon>Bacillota</taxon>
        <taxon>Bacilli</taxon>
        <taxon>Lactobacillales</taxon>
        <taxon>Streptococcaceae</taxon>
        <taxon>Streptococcus</taxon>
    </lineage>
</organism>
<dbReference type="PANTHER" id="PTHR42756:SF1">
    <property type="entry name" value="TRANSCRIPTIONAL REPRESSOR OF EMRAB OPERON"/>
    <property type="match status" value="1"/>
</dbReference>
<dbReference type="AlphaFoldDB" id="A0A3R8R623"/>
<feature type="domain" description="HTH marR-type" evidence="4">
    <location>
        <begin position="1"/>
        <end position="138"/>
    </location>
</feature>
<comment type="caution">
    <text evidence="5">The sequence shown here is derived from an EMBL/GenBank/DDBJ whole genome shotgun (WGS) entry which is preliminary data.</text>
</comment>